<keyword evidence="4 6" id="KW-0547">Nucleotide-binding</keyword>
<keyword evidence="3" id="KW-0436">Ligase</keyword>
<dbReference type="PROSITE" id="PS50975">
    <property type="entry name" value="ATP_GRASP"/>
    <property type="match status" value="1"/>
</dbReference>
<dbReference type="STRING" id="523843.SAMN06264941_1212"/>
<comment type="catalytic activity">
    <reaction evidence="1">
        <text>acetate + ATP + CoA = acetyl-CoA + ADP + phosphate</text>
        <dbReference type="Rhea" id="RHEA:15081"/>
        <dbReference type="ChEBI" id="CHEBI:30089"/>
        <dbReference type="ChEBI" id="CHEBI:30616"/>
        <dbReference type="ChEBI" id="CHEBI:43474"/>
        <dbReference type="ChEBI" id="CHEBI:57287"/>
        <dbReference type="ChEBI" id="CHEBI:57288"/>
        <dbReference type="ChEBI" id="CHEBI:456216"/>
        <dbReference type="EC" id="6.2.1.13"/>
    </reaction>
</comment>
<evidence type="ECO:0000313" key="11">
    <source>
        <dbReference type="Proteomes" id="UP000185713"/>
    </source>
</evidence>
<dbReference type="EMBL" id="JWTK01000004">
    <property type="protein sequence ID" value="OJH48948.1"/>
    <property type="molecule type" value="Genomic_DNA"/>
</dbReference>
<dbReference type="InterPro" id="IPR051538">
    <property type="entry name" value="Acyl-CoA_Synth/Transferase"/>
</dbReference>
<keyword evidence="10" id="KW-0808">Transferase</keyword>
<evidence type="ECO:0000256" key="2">
    <source>
        <dbReference type="ARBA" id="ARBA00012957"/>
    </source>
</evidence>
<dbReference type="Pfam" id="PF19045">
    <property type="entry name" value="Ligase_CoA_2"/>
    <property type="match status" value="1"/>
</dbReference>
<dbReference type="GO" id="GO:0046872">
    <property type="term" value="F:metal ion binding"/>
    <property type="evidence" value="ECO:0007669"/>
    <property type="project" value="InterPro"/>
</dbReference>
<dbReference type="InterPro" id="IPR016102">
    <property type="entry name" value="Succinyl-CoA_synth-like"/>
</dbReference>
<name>A0A1L9C3G6_9EURY</name>
<evidence type="ECO:0000313" key="9">
    <source>
        <dbReference type="EMBL" id="RNI10300.1"/>
    </source>
</evidence>
<dbReference type="NCBIfam" id="TIGR02717">
    <property type="entry name" value="AcCoA-syn-alpha"/>
    <property type="match status" value="1"/>
</dbReference>
<sequence length="697" mass="74764">MLSSLFNPDSVAVIGASRKKGKVGNAVLSNLVKDFRGNIYPVNPGEEKIEGLTCYASILDVADEVDLAAVVVPAKVVPPTLEECGRAGVKYVVVISAGFKEAGVEGAKLERRSLEICKEYGIHMVGPNCLGIMDPVAGLNASFAASMAYEGNIAMMSQSGAICTSTLDWAEANGMGFSKFVSLGNKADLGENEFLAEFRDDPSTSVIAAYLEGIKNGSQFIEIARDVSRKKPVVLVKSGRTAAGSRAVSSHTGTLAGSDQAYNAAFDKAGVIRADTLEDMLDYIRAFSTQPIPAGRRIAILTNAGGLGILTADACYYEGLELASLSGETIEGLREFLPDAASFYNPVDVLGDASAKLYGDALEIVLKDPNVDGVILLTSPQAMTDVGSIARIVIQKMENSDKPVLCSFVGGTRVMEGNSILVAGGVPNYIFPERAVASMGALCDYGKRRSITYPLPKPVHSDRKMASALLDEAAAKDKKILGLESFDLLKAYGIPVVDIGKASTVEEAVEESERIGYPVVMKVLSPDISHKTDVGGIRLSLMNKDDIRRAYHTMMSDVGRYMPSARITGVQLQRMIEGGREVIIGMNRDVQFGPLLMFGLGGTYVEILKDVSFRLAPLNEKDAHSMISSIRSYPLLTGVRGEKAYDVDAVADILVRVSRLVEDFPQVLEFEINPLMVLPEGEGCFAMDMRLTLKESN</sequence>
<dbReference type="EMBL" id="FXBN01000002">
    <property type="protein sequence ID" value="SMH38000.1"/>
    <property type="molecule type" value="Genomic_DNA"/>
</dbReference>
<reference evidence="9 13" key="4">
    <citation type="submission" date="2018-10" db="EMBL/GenBank/DDBJ databases">
        <title>Cultivation of a novel Methanohalophilus strain from Kebrit Deep of the Red Sea and a genomic comparison of members of the genus Methanohalophilus.</title>
        <authorList>
            <person name="Guan Y."/>
            <person name="Ngugi D.K."/>
            <person name="Stingl U."/>
        </authorList>
    </citation>
    <scope>NUCLEOTIDE SEQUENCE [LARGE SCALE GENOMIC DNA]</scope>
    <source>
        <strain evidence="9 13">DSM 7471</strain>
    </source>
</reference>
<evidence type="ECO:0000313" key="13">
    <source>
        <dbReference type="Proteomes" id="UP000278252"/>
    </source>
</evidence>
<evidence type="ECO:0000313" key="12">
    <source>
        <dbReference type="Proteomes" id="UP000193969"/>
    </source>
</evidence>
<dbReference type="EMBL" id="RJJH01000012">
    <property type="protein sequence ID" value="RNI10300.1"/>
    <property type="molecule type" value="Genomic_DNA"/>
</dbReference>
<dbReference type="InterPro" id="IPR003781">
    <property type="entry name" value="CoA-bd"/>
</dbReference>
<evidence type="ECO:0000256" key="4">
    <source>
        <dbReference type="ARBA" id="ARBA00022741"/>
    </source>
</evidence>
<dbReference type="EC" id="6.2.1.13" evidence="2"/>
<dbReference type="AlphaFoldDB" id="A0A1L9C3G6"/>
<protein>
    <recommendedName>
        <fullName evidence="2">acetate--CoA ligase (ADP-forming)</fullName>
        <ecNumber evidence="2">6.2.1.13</ecNumber>
    </recommendedName>
</protein>
<dbReference type="InterPro" id="IPR032875">
    <property type="entry name" value="Succ_CoA_lig_flav_dom"/>
</dbReference>
<feature type="domain" description="ATP-grasp" evidence="7">
    <location>
        <begin position="486"/>
        <end position="522"/>
    </location>
</feature>
<dbReference type="SUPFAM" id="SSF56059">
    <property type="entry name" value="Glutathione synthetase ATP-binding domain-like"/>
    <property type="match status" value="1"/>
</dbReference>
<dbReference type="PANTHER" id="PTHR43334">
    <property type="entry name" value="ACETATE--COA LIGASE [ADP-FORMING]"/>
    <property type="match status" value="1"/>
</dbReference>
<dbReference type="InterPro" id="IPR043938">
    <property type="entry name" value="Ligase_CoA_dom"/>
</dbReference>
<organism evidence="8 11">
    <name type="scientific">Methanohalophilus portucalensis FDF-1</name>
    <dbReference type="NCBI Taxonomy" id="523843"/>
    <lineage>
        <taxon>Archaea</taxon>
        <taxon>Methanobacteriati</taxon>
        <taxon>Methanobacteriota</taxon>
        <taxon>Stenosarchaea group</taxon>
        <taxon>Methanomicrobia</taxon>
        <taxon>Methanosarcinales</taxon>
        <taxon>Methanosarcinaceae</taxon>
        <taxon>Methanohalophilus</taxon>
    </lineage>
</organism>
<reference evidence="10" key="2">
    <citation type="submission" date="2017-04" db="EMBL/GenBank/DDBJ databases">
        <authorList>
            <person name="Afonso C.L."/>
            <person name="Miller P.J."/>
            <person name="Scott M.A."/>
            <person name="Spackman E."/>
            <person name="Goraichik I."/>
            <person name="Dimitrov K.M."/>
            <person name="Suarez D.L."/>
            <person name="Swayne D.E."/>
        </authorList>
    </citation>
    <scope>NUCLEOTIDE SEQUENCE [LARGE SCALE GENOMIC DNA]</scope>
    <source>
        <strain evidence="10">FDF-1</strain>
    </source>
</reference>
<accession>A0A1L9C3G6</accession>
<keyword evidence="5 6" id="KW-0067">ATP-binding</keyword>
<dbReference type="Proteomes" id="UP000185713">
    <property type="component" value="Unassembled WGS sequence"/>
</dbReference>
<dbReference type="FunFam" id="3.30.1490.20:FF:000020">
    <property type="entry name" value="Protein lysine acetyltransferase"/>
    <property type="match status" value="1"/>
</dbReference>
<dbReference type="Gene3D" id="3.40.50.261">
    <property type="entry name" value="Succinyl-CoA synthetase domains"/>
    <property type="match status" value="2"/>
</dbReference>
<reference evidence="12" key="3">
    <citation type="submission" date="2017-04" db="EMBL/GenBank/DDBJ databases">
        <authorList>
            <person name="Varghese N."/>
            <person name="Submissions S."/>
        </authorList>
    </citation>
    <scope>NUCLEOTIDE SEQUENCE [LARGE SCALE GENOMIC DNA]</scope>
    <source>
        <strain evidence="12">FDF-1</strain>
    </source>
</reference>
<dbReference type="SUPFAM" id="SSF51735">
    <property type="entry name" value="NAD(P)-binding Rossmann-fold domains"/>
    <property type="match status" value="1"/>
</dbReference>
<dbReference type="InterPro" id="IPR013815">
    <property type="entry name" value="ATP_grasp_subdomain_1"/>
</dbReference>
<keyword evidence="12" id="KW-1185">Reference proteome</keyword>
<dbReference type="Gene3D" id="3.30.1490.20">
    <property type="entry name" value="ATP-grasp fold, A domain"/>
    <property type="match status" value="1"/>
</dbReference>
<dbReference type="Proteomes" id="UP000193969">
    <property type="component" value="Unassembled WGS sequence"/>
</dbReference>
<dbReference type="Pfam" id="PF13607">
    <property type="entry name" value="Succ_CoA_lig"/>
    <property type="match status" value="1"/>
</dbReference>
<dbReference type="GO" id="GO:0016740">
    <property type="term" value="F:transferase activity"/>
    <property type="evidence" value="ECO:0007669"/>
    <property type="project" value="UniProtKB-KW"/>
</dbReference>
<dbReference type="SUPFAM" id="SSF52210">
    <property type="entry name" value="Succinyl-CoA synthetase domains"/>
    <property type="match status" value="2"/>
</dbReference>
<dbReference type="RefSeq" id="WP_072360490.1">
    <property type="nucleotide sequence ID" value="NZ_FXBN01000002.1"/>
</dbReference>
<gene>
    <name evidence="9" type="ORF">EFE41_07885</name>
    <name evidence="8" type="ORF">MPF_1448</name>
    <name evidence="10" type="ORF">SAMN06264941_1212</name>
</gene>
<dbReference type="PANTHER" id="PTHR43334:SF1">
    <property type="entry name" value="3-HYDROXYPROPIONATE--COA LIGASE [ADP-FORMING]"/>
    <property type="match status" value="1"/>
</dbReference>
<dbReference type="Gene3D" id="3.30.470.20">
    <property type="entry name" value="ATP-grasp fold, B domain"/>
    <property type="match status" value="1"/>
</dbReference>
<dbReference type="InterPro" id="IPR011761">
    <property type="entry name" value="ATP-grasp"/>
</dbReference>
<dbReference type="OrthoDB" id="18103at2157"/>
<evidence type="ECO:0000259" key="7">
    <source>
        <dbReference type="PROSITE" id="PS50975"/>
    </source>
</evidence>
<dbReference type="SMART" id="SM00881">
    <property type="entry name" value="CoA_binding"/>
    <property type="match status" value="1"/>
</dbReference>
<reference evidence="8 11" key="1">
    <citation type="submission" date="2014-12" db="EMBL/GenBank/DDBJ databases">
        <title>The genome sequence of Methanohalophilus portucalensis strain FDF1.</title>
        <authorList>
            <person name="Lai M.-C."/>
            <person name="Lai S.-J."/>
        </authorList>
    </citation>
    <scope>NUCLEOTIDE SEQUENCE [LARGE SCALE GENOMIC DNA]</scope>
    <source>
        <strain evidence="8 11">FDF-1</strain>
    </source>
</reference>
<evidence type="ECO:0000313" key="8">
    <source>
        <dbReference type="EMBL" id="OJH48948.1"/>
    </source>
</evidence>
<evidence type="ECO:0000313" key="10">
    <source>
        <dbReference type="EMBL" id="SMH38000.1"/>
    </source>
</evidence>
<dbReference type="Proteomes" id="UP000278252">
    <property type="component" value="Unassembled WGS sequence"/>
</dbReference>
<dbReference type="GO" id="GO:0005524">
    <property type="term" value="F:ATP binding"/>
    <property type="evidence" value="ECO:0007669"/>
    <property type="project" value="UniProtKB-UniRule"/>
</dbReference>
<dbReference type="Pfam" id="PF13380">
    <property type="entry name" value="CoA_binding_2"/>
    <property type="match status" value="1"/>
</dbReference>
<evidence type="ECO:0000256" key="3">
    <source>
        <dbReference type="ARBA" id="ARBA00022598"/>
    </source>
</evidence>
<evidence type="ECO:0000256" key="6">
    <source>
        <dbReference type="PROSITE-ProRule" id="PRU00409"/>
    </source>
</evidence>
<dbReference type="InterPro" id="IPR036291">
    <property type="entry name" value="NAD(P)-bd_dom_sf"/>
</dbReference>
<dbReference type="Gene3D" id="3.40.50.720">
    <property type="entry name" value="NAD(P)-binding Rossmann-like Domain"/>
    <property type="match status" value="1"/>
</dbReference>
<dbReference type="Pfam" id="PF13549">
    <property type="entry name" value="ATP-grasp_5"/>
    <property type="match status" value="1"/>
</dbReference>
<evidence type="ECO:0000256" key="1">
    <source>
        <dbReference type="ARBA" id="ARBA00001619"/>
    </source>
</evidence>
<proteinExistence type="predicted"/>
<evidence type="ECO:0000256" key="5">
    <source>
        <dbReference type="ARBA" id="ARBA00022840"/>
    </source>
</evidence>
<dbReference type="InterPro" id="IPR014089">
    <property type="entry name" value="AcCoA-synth-alpha"/>
</dbReference>
<dbReference type="GO" id="GO:0043758">
    <property type="term" value="F:acetate-CoA ligase (ADP-forming) activity"/>
    <property type="evidence" value="ECO:0007669"/>
    <property type="project" value="UniProtKB-EC"/>
</dbReference>